<gene>
    <name evidence="6" type="ORF">R1flu_021454</name>
</gene>
<evidence type="ECO:0000256" key="2">
    <source>
        <dbReference type="ARBA" id="ARBA00023004"/>
    </source>
</evidence>
<dbReference type="PANTHER" id="PTHR47990">
    <property type="entry name" value="2-OXOGLUTARATE (2OG) AND FE(II)-DEPENDENT OXYGENASE SUPERFAMILY PROTEIN-RELATED"/>
    <property type="match status" value="1"/>
</dbReference>
<reference evidence="6 7" key="1">
    <citation type="submission" date="2024-09" db="EMBL/GenBank/DDBJ databases">
        <title>Chromosome-scale assembly of Riccia fluitans.</title>
        <authorList>
            <person name="Paukszto L."/>
            <person name="Sawicki J."/>
            <person name="Karawczyk K."/>
            <person name="Piernik-Szablinska J."/>
            <person name="Szczecinska M."/>
            <person name="Mazdziarz M."/>
        </authorList>
    </citation>
    <scope>NUCLEOTIDE SEQUENCE [LARGE SCALE GENOMIC DNA]</scope>
    <source>
        <strain evidence="6">Rf_01</strain>
        <tissue evidence="6">Aerial parts of the thallus</tissue>
    </source>
</reference>
<feature type="domain" description="Fe2OG dioxygenase" evidence="5">
    <location>
        <begin position="227"/>
        <end position="326"/>
    </location>
</feature>
<dbReference type="Pfam" id="PF14226">
    <property type="entry name" value="DIOX_N"/>
    <property type="match status" value="1"/>
</dbReference>
<dbReference type="InterPro" id="IPR027443">
    <property type="entry name" value="IPNS-like_sf"/>
</dbReference>
<dbReference type="SUPFAM" id="SSF51197">
    <property type="entry name" value="Clavaminate synthase-like"/>
    <property type="match status" value="1"/>
</dbReference>
<keyword evidence="3" id="KW-0560">Oxidoreductase</keyword>
<organism evidence="6 7">
    <name type="scientific">Riccia fluitans</name>
    <dbReference type="NCBI Taxonomy" id="41844"/>
    <lineage>
        <taxon>Eukaryota</taxon>
        <taxon>Viridiplantae</taxon>
        <taxon>Streptophyta</taxon>
        <taxon>Embryophyta</taxon>
        <taxon>Marchantiophyta</taxon>
        <taxon>Marchantiopsida</taxon>
        <taxon>Marchantiidae</taxon>
        <taxon>Marchantiales</taxon>
        <taxon>Ricciaceae</taxon>
        <taxon>Riccia</taxon>
    </lineage>
</organism>
<dbReference type="PRINTS" id="PR00682">
    <property type="entry name" value="IPNSYNTHASE"/>
</dbReference>
<evidence type="ECO:0000256" key="3">
    <source>
        <dbReference type="RuleBase" id="RU003682"/>
    </source>
</evidence>
<keyword evidence="7" id="KW-1185">Reference proteome</keyword>
<feature type="compositionally biased region" description="Polar residues" evidence="4">
    <location>
        <begin position="1"/>
        <end position="19"/>
    </location>
</feature>
<protein>
    <recommendedName>
        <fullName evidence="5">Fe2OG dioxygenase domain-containing protein</fullName>
    </recommendedName>
</protein>
<feature type="region of interest" description="Disordered" evidence="4">
    <location>
        <begin position="1"/>
        <end position="25"/>
    </location>
</feature>
<dbReference type="Gene3D" id="2.60.120.330">
    <property type="entry name" value="B-lactam Antibiotic, Isopenicillin N Synthase, Chain"/>
    <property type="match status" value="1"/>
</dbReference>
<comment type="caution">
    <text evidence="6">The sequence shown here is derived from an EMBL/GenBank/DDBJ whole genome shotgun (WGS) entry which is preliminary data.</text>
</comment>
<name>A0ABD1ZPE8_9MARC</name>
<dbReference type="InterPro" id="IPR026992">
    <property type="entry name" value="DIOX_N"/>
</dbReference>
<proteinExistence type="inferred from homology"/>
<dbReference type="GO" id="GO:0046872">
    <property type="term" value="F:metal ion binding"/>
    <property type="evidence" value="ECO:0007669"/>
    <property type="project" value="UniProtKB-KW"/>
</dbReference>
<sequence length="391" mass="43974">MTSISCSAAPHTSNGNGSNIGVAHSLEERKQYSTLRELAEELKRGERDAVPESYEVKEGEKPSVKHDEFADSELPLIDLALVTKDRGELARQLGEAAREWGFFQIVNHGLLLDDLQEIQAQGFKFFELPAEVKLKLQNRGYIADSAKVKMSSLHWAESWMLRYLADNDHSFEEQIRVIFPEGNNELRDALNKFCAASEAVNELILELLAEHLGLETKFFSQHLNSRRSLSLRLNYYPVCPQPLNVLGANGHTDGSSLTVLLQDKVGGLQIHRDGEWFGVRPIEGALVVNIGDALHAWTNGHFKSVLHRVVLNKEVDRLSLAAFVNVDNSLALSAPDQLVDENHPRLYKPFTFADYIQQVLRARAEEKDDSRTMMDGNRILAGLRYDMEVEA</sequence>
<dbReference type="GO" id="GO:0016491">
    <property type="term" value="F:oxidoreductase activity"/>
    <property type="evidence" value="ECO:0007669"/>
    <property type="project" value="UniProtKB-KW"/>
</dbReference>
<evidence type="ECO:0000259" key="5">
    <source>
        <dbReference type="PROSITE" id="PS51471"/>
    </source>
</evidence>
<evidence type="ECO:0000256" key="1">
    <source>
        <dbReference type="ARBA" id="ARBA00022723"/>
    </source>
</evidence>
<dbReference type="AlphaFoldDB" id="A0ABD1ZPE8"/>
<dbReference type="Proteomes" id="UP001605036">
    <property type="component" value="Unassembled WGS sequence"/>
</dbReference>
<evidence type="ECO:0000313" key="7">
    <source>
        <dbReference type="Proteomes" id="UP001605036"/>
    </source>
</evidence>
<keyword evidence="2 3" id="KW-0408">Iron</keyword>
<keyword evidence="1 3" id="KW-0479">Metal-binding</keyword>
<dbReference type="PROSITE" id="PS51471">
    <property type="entry name" value="FE2OG_OXY"/>
    <property type="match status" value="1"/>
</dbReference>
<evidence type="ECO:0000313" key="6">
    <source>
        <dbReference type="EMBL" id="KAL2653326.1"/>
    </source>
</evidence>
<dbReference type="EMBL" id="JBHFFA010000001">
    <property type="protein sequence ID" value="KAL2653326.1"/>
    <property type="molecule type" value="Genomic_DNA"/>
</dbReference>
<dbReference type="Pfam" id="PF03171">
    <property type="entry name" value="2OG-FeII_Oxy"/>
    <property type="match status" value="1"/>
</dbReference>
<dbReference type="InterPro" id="IPR044861">
    <property type="entry name" value="IPNS-like_FE2OG_OXY"/>
</dbReference>
<accession>A0ABD1ZPE8</accession>
<dbReference type="InterPro" id="IPR005123">
    <property type="entry name" value="Oxoglu/Fe-dep_dioxygenase_dom"/>
</dbReference>
<dbReference type="InterPro" id="IPR050231">
    <property type="entry name" value="Iron_ascorbate_oxido_reductase"/>
</dbReference>
<evidence type="ECO:0000256" key="4">
    <source>
        <dbReference type="SAM" id="MobiDB-lite"/>
    </source>
</evidence>
<comment type="similarity">
    <text evidence="3">Belongs to the iron/ascorbate-dependent oxidoreductase family.</text>
</comment>